<comment type="caution">
    <text evidence="9">The sequence shown here is derived from an EMBL/GenBank/DDBJ whole genome shotgun (WGS) entry which is preliminary data.</text>
</comment>
<dbReference type="SUPFAM" id="SSF51445">
    <property type="entry name" value="(Trans)glycosidases"/>
    <property type="match status" value="1"/>
</dbReference>
<dbReference type="InterPro" id="IPR051915">
    <property type="entry name" value="Cellulose_Degrad_GH3"/>
</dbReference>
<gene>
    <name evidence="9" type="ORF">NW209_11565</name>
</gene>
<dbReference type="InterPro" id="IPR002772">
    <property type="entry name" value="Glyco_hydro_3_C"/>
</dbReference>
<dbReference type="PANTHER" id="PTHR30620:SF16">
    <property type="entry name" value="LYSOSOMAL BETA GLUCOSIDASE"/>
    <property type="match status" value="1"/>
</dbReference>
<accession>A0AAW5N1E9</accession>
<protein>
    <recommendedName>
        <fullName evidence="3">beta-glucosidase</fullName>
        <ecNumber evidence="3">3.2.1.21</ecNumber>
    </recommendedName>
</protein>
<dbReference type="Pfam" id="PF01915">
    <property type="entry name" value="Glyco_hydro_3_C"/>
    <property type="match status" value="1"/>
</dbReference>
<evidence type="ECO:0000256" key="4">
    <source>
        <dbReference type="ARBA" id="ARBA00022729"/>
    </source>
</evidence>
<dbReference type="EMBL" id="JANRHJ010000012">
    <property type="protein sequence ID" value="MCR8874641.1"/>
    <property type="molecule type" value="Genomic_DNA"/>
</dbReference>
<dbReference type="EC" id="3.2.1.21" evidence="3"/>
<evidence type="ECO:0000259" key="7">
    <source>
        <dbReference type="Pfam" id="PF00933"/>
    </source>
</evidence>
<keyword evidence="4" id="KW-0732">Signal</keyword>
<organism evidence="9 10">
    <name type="scientific">Phocaeicola barnesiae</name>
    <dbReference type="NCBI Taxonomy" id="376804"/>
    <lineage>
        <taxon>Bacteria</taxon>
        <taxon>Pseudomonadati</taxon>
        <taxon>Bacteroidota</taxon>
        <taxon>Bacteroidia</taxon>
        <taxon>Bacteroidales</taxon>
        <taxon>Bacteroidaceae</taxon>
        <taxon>Phocaeicola</taxon>
    </lineage>
</organism>
<comment type="similarity">
    <text evidence="2">Belongs to the glycosyl hydrolase 3 family.</text>
</comment>
<comment type="catalytic activity">
    <reaction evidence="1">
        <text>Hydrolysis of terminal, non-reducing beta-D-glucosyl residues with release of beta-D-glucose.</text>
        <dbReference type="EC" id="3.2.1.21"/>
    </reaction>
</comment>
<name>A0AAW5N1E9_9BACT</name>
<dbReference type="Gene3D" id="3.20.20.300">
    <property type="entry name" value="Glycoside hydrolase, family 3, N-terminal domain"/>
    <property type="match status" value="1"/>
</dbReference>
<dbReference type="InterPro" id="IPR017853">
    <property type="entry name" value="GH"/>
</dbReference>
<evidence type="ECO:0000256" key="2">
    <source>
        <dbReference type="ARBA" id="ARBA00005336"/>
    </source>
</evidence>
<dbReference type="InterPro" id="IPR036881">
    <property type="entry name" value="Glyco_hydro_3_C_sf"/>
</dbReference>
<dbReference type="Proteomes" id="UP001204579">
    <property type="component" value="Unassembled WGS sequence"/>
</dbReference>
<evidence type="ECO:0000256" key="1">
    <source>
        <dbReference type="ARBA" id="ARBA00000448"/>
    </source>
</evidence>
<dbReference type="SUPFAM" id="SSF52279">
    <property type="entry name" value="Beta-D-glucan exohydrolase, C-terminal domain"/>
    <property type="match status" value="1"/>
</dbReference>
<evidence type="ECO:0000259" key="8">
    <source>
        <dbReference type="Pfam" id="PF01915"/>
    </source>
</evidence>
<keyword evidence="6" id="KW-0326">Glycosidase</keyword>
<dbReference type="RefSeq" id="WP_022339177.1">
    <property type="nucleotide sequence ID" value="NZ_CAUCAW010000001.1"/>
</dbReference>
<dbReference type="PRINTS" id="PR00133">
    <property type="entry name" value="GLHYDRLASE3"/>
</dbReference>
<evidence type="ECO:0000313" key="9">
    <source>
        <dbReference type="EMBL" id="MCR8874641.1"/>
    </source>
</evidence>
<dbReference type="InterPro" id="IPR036962">
    <property type="entry name" value="Glyco_hydro_3_N_sf"/>
</dbReference>
<feature type="domain" description="Glycoside hydrolase family 3 C-terminal" evidence="8">
    <location>
        <begin position="521"/>
        <end position="760"/>
    </location>
</feature>
<dbReference type="Pfam" id="PF00933">
    <property type="entry name" value="Glyco_hydro_3"/>
    <property type="match status" value="1"/>
</dbReference>
<proteinExistence type="inferred from homology"/>
<feature type="domain" description="Glycoside hydrolase family 3 N-terminal" evidence="7">
    <location>
        <begin position="139"/>
        <end position="442"/>
    </location>
</feature>
<evidence type="ECO:0000256" key="5">
    <source>
        <dbReference type="ARBA" id="ARBA00022801"/>
    </source>
</evidence>
<evidence type="ECO:0000313" key="10">
    <source>
        <dbReference type="Proteomes" id="UP001204579"/>
    </source>
</evidence>
<reference evidence="9 10" key="1">
    <citation type="submission" date="2022-08" db="EMBL/GenBank/DDBJ databases">
        <authorList>
            <person name="Zeman M."/>
            <person name="Kubasova T."/>
        </authorList>
    </citation>
    <scope>NUCLEOTIDE SEQUENCE [LARGE SCALE GENOMIC DNA]</scope>
    <source>
        <strain evidence="9 10">ET62</strain>
    </source>
</reference>
<evidence type="ECO:0000256" key="3">
    <source>
        <dbReference type="ARBA" id="ARBA00012744"/>
    </source>
</evidence>
<keyword evidence="10" id="KW-1185">Reference proteome</keyword>
<sequence length="774" mass="85402">MKPKNHSIAIWAIGLAMTYSACTTPQKWSEESKEGYVRVTQKGGATLGYAPSSGVKLIEDDGYVFKDLNRNGKLDKYEDWRLGFEERAIDLASQLSEEEIAGLMLYSAHQQIPAQSSGYGASTYNGKTLEESGAKPSDLSDEQKAFLKDDNLRAVLITKVQSPEVAAQWNNNVQAYVEGMGHGIPANNSSDPRHETTANAEYNYGAGGEISQWPTSLGLAATFSPELVKRFGQIASKEYRALGITTALSPQVDLASEPRWTRFTGTFGGDPDLTTDLGRAYIDGFQTSDGEAEIADGWGYESVVAMTKHWPSGGPEEGGRDAHYNYGKYAVYPGNNLADHLQPFVEGAFKLDGPTKTTGAIMPYYTISYGIDPSGKNVGNNFSKYILTDLLREKYHFDGIVCTDWMVTADNKAIDSFDGKCWGVEELSVVQRHYEALKAGVDQFGGNNDMKPVLAAFALGVKEFGQQAWDKRIRASARRLLLPMFRTGLFENPYLDPAETKKLVGNQDFMKEGYDAQVKSLVMLKNKHHVLPLKNQQLKVYVPKRYFPPVADFFGNKTKDYWDYPVSLELVSHYYQVVDSPSEADFALVFIQGPMSGTGYDAADVKKGGNGYVPISLQYNDYVASAARAESVAGGDAKEDFTNRSYRGKSVKTANKSDLLLVEATKQKMGAKPVIVVLAATRPVIVEFEKSADAILVSFGTSNQPVLDIVSGKAEPSGLLPCQFPKDMKTVEEQKEDVPRDMIPYVDSEGHTYDFAYGMNWKGVIQDERVQKYK</sequence>
<dbReference type="Gene3D" id="3.40.50.1700">
    <property type="entry name" value="Glycoside hydrolase family 3 C-terminal domain"/>
    <property type="match status" value="1"/>
</dbReference>
<keyword evidence="5 9" id="KW-0378">Hydrolase</keyword>
<dbReference type="GO" id="GO:0008422">
    <property type="term" value="F:beta-glucosidase activity"/>
    <property type="evidence" value="ECO:0007669"/>
    <property type="project" value="UniProtKB-EC"/>
</dbReference>
<dbReference type="GO" id="GO:0009251">
    <property type="term" value="P:glucan catabolic process"/>
    <property type="evidence" value="ECO:0007669"/>
    <property type="project" value="TreeGrafter"/>
</dbReference>
<dbReference type="PANTHER" id="PTHR30620">
    <property type="entry name" value="PERIPLASMIC BETA-GLUCOSIDASE-RELATED"/>
    <property type="match status" value="1"/>
</dbReference>
<dbReference type="AlphaFoldDB" id="A0AAW5N1E9"/>
<evidence type="ECO:0000256" key="6">
    <source>
        <dbReference type="ARBA" id="ARBA00023295"/>
    </source>
</evidence>
<dbReference type="InterPro" id="IPR001764">
    <property type="entry name" value="Glyco_hydro_3_N"/>
</dbReference>